<dbReference type="AlphaFoldDB" id="A0AAD6JHX3"/>
<evidence type="ECO:0000313" key="1">
    <source>
        <dbReference type="EMBL" id="KAJ6404434.1"/>
    </source>
</evidence>
<keyword evidence="2" id="KW-1185">Reference proteome</keyword>
<proteinExistence type="predicted"/>
<gene>
    <name evidence="1" type="ORF">OIU84_012594</name>
</gene>
<comment type="caution">
    <text evidence="1">The sequence shown here is derived from an EMBL/GenBank/DDBJ whole genome shotgun (WGS) entry which is preliminary data.</text>
</comment>
<organism evidence="1 2">
    <name type="scientific">Salix udensis</name>
    <dbReference type="NCBI Taxonomy" id="889485"/>
    <lineage>
        <taxon>Eukaryota</taxon>
        <taxon>Viridiplantae</taxon>
        <taxon>Streptophyta</taxon>
        <taxon>Embryophyta</taxon>
        <taxon>Tracheophyta</taxon>
        <taxon>Spermatophyta</taxon>
        <taxon>Magnoliopsida</taxon>
        <taxon>eudicotyledons</taxon>
        <taxon>Gunneridae</taxon>
        <taxon>Pentapetalae</taxon>
        <taxon>rosids</taxon>
        <taxon>fabids</taxon>
        <taxon>Malpighiales</taxon>
        <taxon>Salicaceae</taxon>
        <taxon>Saliceae</taxon>
        <taxon>Salix</taxon>
    </lineage>
</organism>
<reference evidence="1 2" key="1">
    <citation type="journal article" date="2023" name="Int. J. Mol. Sci.">
        <title>De Novo Assembly and Annotation of 11 Diverse Shrub Willow (Salix) Genomes Reveals Novel Gene Organization in Sex-Linked Regions.</title>
        <authorList>
            <person name="Hyden B."/>
            <person name="Feng K."/>
            <person name="Yates T.B."/>
            <person name="Jawdy S."/>
            <person name="Cereghino C."/>
            <person name="Smart L.B."/>
            <person name="Muchero W."/>
        </authorList>
    </citation>
    <scope>NUCLEOTIDE SEQUENCE [LARGE SCALE GENOMIC DNA]</scope>
    <source>
        <tissue evidence="1">Shoot tip</tissue>
    </source>
</reference>
<dbReference type="Proteomes" id="UP001162972">
    <property type="component" value="Chromosome 2"/>
</dbReference>
<dbReference type="EMBL" id="JAPFFJ010000017">
    <property type="protein sequence ID" value="KAJ6404434.1"/>
    <property type="molecule type" value="Genomic_DNA"/>
</dbReference>
<name>A0AAD6JHX3_9ROSI</name>
<sequence length="88" mass="10303">MPSFHFHLLPAERDAALSMNGTAFYDRVLVVKRGVEYDPALAEIFLLCIYVMRLDRFNSSKHSPYLKYRQRALLSHPRSLVFKFCISH</sequence>
<evidence type="ECO:0000313" key="2">
    <source>
        <dbReference type="Proteomes" id="UP001162972"/>
    </source>
</evidence>
<accession>A0AAD6JHX3</accession>
<protein>
    <submittedName>
        <fullName evidence="1">Uncharacterized protein</fullName>
    </submittedName>
</protein>